<proteinExistence type="predicted"/>
<organism evidence="1 2">
    <name type="scientific">Trifolium pratense</name>
    <name type="common">Red clover</name>
    <dbReference type="NCBI Taxonomy" id="57577"/>
    <lineage>
        <taxon>Eukaryota</taxon>
        <taxon>Viridiplantae</taxon>
        <taxon>Streptophyta</taxon>
        <taxon>Embryophyta</taxon>
        <taxon>Tracheophyta</taxon>
        <taxon>Spermatophyta</taxon>
        <taxon>Magnoliopsida</taxon>
        <taxon>eudicotyledons</taxon>
        <taxon>Gunneridae</taxon>
        <taxon>Pentapetalae</taxon>
        <taxon>rosids</taxon>
        <taxon>fabids</taxon>
        <taxon>Fabales</taxon>
        <taxon>Fabaceae</taxon>
        <taxon>Papilionoideae</taxon>
        <taxon>50 kb inversion clade</taxon>
        <taxon>NPAAA clade</taxon>
        <taxon>Hologalegina</taxon>
        <taxon>IRL clade</taxon>
        <taxon>Trifolieae</taxon>
        <taxon>Trifolium</taxon>
    </lineage>
</organism>
<dbReference type="Proteomes" id="UP001177021">
    <property type="component" value="Unassembled WGS sequence"/>
</dbReference>
<name>A0ACB0JLG0_TRIPR</name>
<protein>
    <submittedName>
        <fullName evidence="1">Uncharacterized protein</fullName>
    </submittedName>
</protein>
<dbReference type="EMBL" id="CASHSV030000044">
    <property type="protein sequence ID" value="CAJ2644656.1"/>
    <property type="molecule type" value="Genomic_DNA"/>
</dbReference>
<keyword evidence="2" id="KW-1185">Reference proteome</keyword>
<reference evidence="1" key="1">
    <citation type="submission" date="2023-10" db="EMBL/GenBank/DDBJ databases">
        <authorList>
            <person name="Rodriguez Cubillos JULIANA M."/>
            <person name="De Vega J."/>
        </authorList>
    </citation>
    <scope>NUCLEOTIDE SEQUENCE</scope>
</reference>
<accession>A0ACB0JLG0</accession>
<sequence length="134" mass="14986">MANHISKCLIFFFILATIAALQVTVEAGMCSIIYDKCSVVKDCHSFCNSRVQIEKFDSLLGWFCDQFNLCTCFFNYVPSKHLSDPTRRCTIGGGPCDIANHECNSMCTKFKDAHGSCFDNIFLGVKMCVCNYSS</sequence>
<gene>
    <name evidence="1" type="ORF">MILVUS5_LOCUS13634</name>
</gene>
<comment type="caution">
    <text evidence="1">The sequence shown here is derived from an EMBL/GenBank/DDBJ whole genome shotgun (WGS) entry which is preliminary data.</text>
</comment>
<evidence type="ECO:0000313" key="2">
    <source>
        <dbReference type="Proteomes" id="UP001177021"/>
    </source>
</evidence>
<evidence type="ECO:0000313" key="1">
    <source>
        <dbReference type="EMBL" id="CAJ2644656.1"/>
    </source>
</evidence>